<name>A0AB34U0P9_PSEA0</name>
<dbReference type="EMBL" id="LJQN01000148">
    <property type="protein sequence ID" value="KPX51195.1"/>
    <property type="molecule type" value="Genomic_DNA"/>
</dbReference>
<sequence>MWNDHFNYRATLRVACRFWTLRVLLTTQSVVNCTPTLEREERSLQLSCGAPRRMPFRTLRVLLTTQSVENCTPTLERVERESRRSCQRSVQ</sequence>
<comment type="caution">
    <text evidence="1">The sequence shown here is derived from an EMBL/GenBank/DDBJ whole genome shotgun (WGS) entry which is preliminary data.</text>
</comment>
<dbReference type="Proteomes" id="UP000050545">
    <property type="component" value="Unassembled WGS sequence"/>
</dbReference>
<evidence type="ECO:0000313" key="2">
    <source>
        <dbReference type="Proteomes" id="UP000050545"/>
    </source>
</evidence>
<evidence type="ECO:0008006" key="3">
    <source>
        <dbReference type="Google" id="ProtNLM"/>
    </source>
</evidence>
<proteinExistence type="predicted"/>
<organism evidence="1 2">
    <name type="scientific">Pseudomonas amygdali pv. hibisci</name>
    <dbReference type="NCBI Taxonomy" id="251723"/>
    <lineage>
        <taxon>Bacteria</taxon>
        <taxon>Pseudomonadati</taxon>
        <taxon>Pseudomonadota</taxon>
        <taxon>Gammaproteobacteria</taxon>
        <taxon>Pseudomonadales</taxon>
        <taxon>Pseudomonadaceae</taxon>
        <taxon>Pseudomonas</taxon>
        <taxon>Pseudomonas amygdali</taxon>
    </lineage>
</organism>
<reference evidence="1 2" key="1">
    <citation type="submission" date="2015-09" db="EMBL/GenBank/DDBJ databases">
        <title>Genome announcement of multiple Pseudomonas syringae strains.</title>
        <authorList>
            <person name="Thakur S."/>
            <person name="Wang P.W."/>
            <person name="Gong Y."/>
            <person name="Weir B.S."/>
            <person name="Guttman D.S."/>
        </authorList>
    </citation>
    <scope>NUCLEOTIDE SEQUENCE [LARGE SCALE GENOMIC DNA]</scope>
    <source>
        <strain evidence="1 2">ICMP9623</strain>
    </source>
</reference>
<accession>A0AB34U0P9</accession>
<protein>
    <recommendedName>
        <fullName evidence="3">Secreted protein</fullName>
    </recommendedName>
</protein>
<dbReference type="AlphaFoldDB" id="A0AB34U0P9"/>
<gene>
    <name evidence="1" type="ORF">ALO67_101449</name>
</gene>
<evidence type="ECO:0000313" key="1">
    <source>
        <dbReference type="EMBL" id="KPX51195.1"/>
    </source>
</evidence>